<keyword evidence="1" id="KW-0732">Signal</keyword>
<evidence type="ECO:0000256" key="1">
    <source>
        <dbReference type="SAM" id="SignalP"/>
    </source>
</evidence>
<dbReference type="RefSeq" id="WP_192759451.1">
    <property type="nucleotide sequence ID" value="NZ_JADBDZ010000001.1"/>
</dbReference>
<evidence type="ECO:0000313" key="3">
    <source>
        <dbReference type="Proteomes" id="UP000627838"/>
    </source>
</evidence>
<reference evidence="2 3" key="1">
    <citation type="submission" date="2020-10" db="EMBL/GenBank/DDBJ databases">
        <title>Sequencing the genomes of 1000 actinobacteria strains.</title>
        <authorList>
            <person name="Klenk H.-P."/>
        </authorList>
    </citation>
    <scope>NUCLEOTIDE SEQUENCE [LARGE SCALE GENOMIC DNA]</scope>
    <source>
        <strain evidence="2 3">DSM 46744</strain>
    </source>
</reference>
<sequence>MKTLARLVVPLIAATATVGLFATSASAATTTVRRDGPTGAAYSGDYRITNVGNLTFSDPTNTFTASCTGADLLGTIQSAGTGTLDQASASGCTSSLGAATVSFLNLPYTDGVLTYDPANGYDGTLVFSDPDLEIQASFGLINCTYGLDASHPNLTFHVRNPDNPNNVTGEFEGVMDDVSLGLQAGGFFCPTGVSANGLAKALGKVDPSDTGYDQTLYITS</sequence>
<gene>
    <name evidence="2" type="ORF">H4W34_002644</name>
</gene>
<dbReference type="Proteomes" id="UP000627838">
    <property type="component" value="Unassembled WGS sequence"/>
</dbReference>
<evidence type="ECO:0008006" key="4">
    <source>
        <dbReference type="Google" id="ProtNLM"/>
    </source>
</evidence>
<feature type="chain" id="PRO_5045676501" description="Secreted protein" evidence="1">
    <location>
        <begin position="28"/>
        <end position="220"/>
    </location>
</feature>
<dbReference type="EMBL" id="JADBDZ010000001">
    <property type="protein sequence ID" value="MBE1532811.1"/>
    <property type="molecule type" value="Genomic_DNA"/>
</dbReference>
<accession>A0ABR9JQG8</accession>
<organism evidence="2 3">
    <name type="scientific">Actinomadura algeriensis</name>
    <dbReference type="NCBI Taxonomy" id="1679523"/>
    <lineage>
        <taxon>Bacteria</taxon>
        <taxon>Bacillati</taxon>
        <taxon>Actinomycetota</taxon>
        <taxon>Actinomycetes</taxon>
        <taxon>Streptosporangiales</taxon>
        <taxon>Thermomonosporaceae</taxon>
        <taxon>Actinomadura</taxon>
    </lineage>
</organism>
<proteinExistence type="predicted"/>
<evidence type="ECO:0000313" key="2">
    <source>
        <dbReference type="EMBL" id="MBE1532811.1"/>
    </source>
</evidence>
<protein>
    <recommendedName>
        <fullName evidence="4">Secreted protein</fullName>
    </recommendedName>
</protein>
<comment type="caution">
    <text evidence="2">The sequence shown here is derived from an EMBL/GenBank/DDBJ whole genome shotgun (WGS) entry which is preliminary data.</text>
</comment>
<feature type="signal peptide" evidence="1">
    <location>
        <begin position="1"/>
        <end position="27"/>
    </location>
</feature>
<keyword evidence="3" id="KW-1185">Reference proteome</keyword>
<name>A0ABR9JQG8_9ACTN</name>